<evidence type="ECO:0000256" key="5">
    <source>
        <dbReference type="ARBA" id="ARBA00022840"/>
    </source>
</evidence>
<dbReference type="FunFam" id="3.40.850.10:FF:000019">
    <property type="entry name" value="Kinesin-like protein KIN-5D"/>
    <property type="match status" value="1"/>
</dbReference>
<gene>
    <name evidence="15" type="ORF">OIU74_029578</name>
</gene>
<sequence length="606" mass="68325">MEDGKGCVVVRGLEEEAVYSANEIYTLLERGAAKRRTADTLLNKRSSRSHSVFSITIHVKEAAVGEEELIKCGKLNLVDLAGSENISRSGAREGRAREAGEINKSLLTLGRVINALVEHSAHIPYRDSKLTRLLRDSLGGRTKTCIIATISPSAHALEETLSTLDYAYRAKSIRNKPEANQRVSKAVLLKDLYLDIEKLKEDVRAAREKNGVYIPHEKFAQDEAEKKLRIEKIEQLENELSIRDNQVERYNELYLTEKEKKIDVERELMDCKMTLEKSNNERLDLEENLRVIISTLKEKEIIISKLLSSEHSLIEHAKELCIGLQTASEDITSLFGRLDQKDKMEVENRNMVLTFGSHLDQSLIDLHKTILGSVSEQRQHLRCMEEHAESFLASKTDATEVLETRIKKMSETYASGVAALKDLANTAQDKASSDLQQINTIISSQMRIVEQFLATMLSEAKEVIEEIHSSLADQTQLLAHSTRQQEKGLQRSFASAQAVSKATVDFYNDLHLRASEIMAFLEESQIKQSDQLSNFETMFKEKAAREEKEALENIAGILASLTSKKTAMVSEVSRDIYDTKIRENNRLQRELSNMQKASSNARGGVE</sequence>
<reference evidence="15" key="1">
    <citation type="submission" date="2022-11" db="EMBL/GenBank/DDBJ databases">
        <authorList>
            <person name="Hyden B.L."/>
            <person name="Feng K."/>
            <person name="Yates T."/>
            <person name="Jawdy S."/>
            <person name="Smart L.B."/>
            <person name="Muchero W."/>
        </authorList>
    </citation>
    <scope>NUCLEOTIDE SEQUENCE</scope>
    <source>
        <tissue evidence="15">Shoot tip</tissue>
    </source>
</reference>
<keyword evidence="7" id="KW-0206">Cytoskeleton</keyword>
<dbReference type="GO" id="GO:0005524">
    <property type="term" value="F:ATP binding"/>
    <property type="evidence" value="ECO:0007669"/>
    <property type="project" value="UniProtKB-KW"/>
</dbReference>
<comment type="similarity">
    <text evidence="8">Belongs to the TRAFAC class myosin-kinesin ATPase superfamily. Kinesin family. KIN-5/BimC subfamily.</text>
</comment>
<dbReference type="PANTHER" id="PTHR47970:SF32">
    <property type="entry name" value="KINESIN-LIKE PROTEIN KIN-5B"/>
    <property type="match status" value="1"/>
</dbReference>
<evidence type="ECO:0000313" key="15">
    <source>
        <dbReference type="EMBL" id="KAJ6747136.1"/>
    </source>
</evidence>
<evidence type="ECO:0000256" key="7">
    <source>
        <dbReference type="ARBA" id="ARBA00023212"/>
    </source>
</evidence>
<dbReference type="PANTHER" id="PTHR47970">
    <property type="entry name" value="KINESIN-LIKE PROTEIN KIF11"/>
    <property type="match status" value="1"/>
</dbReference>
<feature type="region of interest" description="Disordered" evidence="13">
    <location>
        <begin position="587"/>
        <end position="606"/>
    </location>
</feature>
<keyword evidence="4 11" id="KW-0547">Nucleotide-binding</keyword>
<comment type="function">
    <text evidence="9">Responsible for microtubule translocation. May be important for the organization of phragmoplast-specific arrays of microtubules. Plays an essential role in stabilizing the mitotic spindle. Required during mitotic cytokinesis.</text>
</comment>
<name>A0A9Q0VE88_9ROSI</name>
<evidence type="ECO:0000256" key="10">
    <source>
        <dbReference type="PROSITE-ProRule" id="PRU00283"/>
    </source>
</evidence>
<keyword evidence="3 11" id="KW-0493">Microtubule</keyword>
<comment type="caution">
    <text evidence="15">The sequence shown here is derived from an EMBL/GenBank/DDBJ whole genome shotgun (WGS) entry which is preliminary data.</text>
</comment>
<dbReference type="GO" id="GO:0051231">
    <property type="term" value="P:spindle elongation"/>
    <property type="evidence" value="ECO:0007669"/>
    <property type="project" value="TreeGrafter"/>
</dbReference>
<organism evidence="15 16">
    <name type="scientific">Salix koriyanagi</name>
    <dbReference type="NCBI Taxonomy" id="2511006"/>
    <lineage>
        <taxon>Eukaryota</taxon>
        <taxon>Viridiplantae</taxon>
        <taxon>Streptophyta</taxon>
        <taxon>Embryophyta</taxon>
        <taxon>Tracheophyta</taxon>
        <taxon>Spermatophyta</taxon>
        <taxon>Magnoliopsida</taxon>
        <taxon>eudicotyledons</taxon>
        <taxon>Gunneridae</taxon>
        <taxon>Pentapetalae</taxon>
        <taxon>rosids</taxon>
        <taxon>fabids</taxon>
        <taxon>Malpighiales</taxon>
        <taxon>Salicaceae</taxon>
        <taxon>Saliceae</taxon>
        <taxon>Salix</taxon>
    </lineage>
</organism>
<feature type="domain" description="Kinesin motor" evidence="14">
    <location>
        <begin position="1"/>
        <end position="173"/>
    </location>
</feature>
<dbReference type="InterPro" id="IPR047149">
    <property type="entry name" value="KIF11-like"/>
</dbReference>
<dbReference type="InterPro" id="IPR027417">
    <property type="entry name" value="P-loop_NTPase"/>
</dbReference>
<keyword evidence="6 11" id="KW-0505">Motor protein</keyword>
<reference evidence="15" key="2">
    <citation type="journal article" date="2023" name="Int. J. Mol. Sci.">
        <title>De Novo Assembly and Annotation of 11 Diverse Shrub Willow (Salix) Genomes Reveals Novel Gene Organization in Sex-Linked Regions.</title>
        <authorList>
            <person name="Hyden B."/>
            <person name="Feng K."/>
            <person name="Yates T.B."/>
            <person name="Jawdy S."/>
            <person name="Cereghino C."/>
            <person name="Smart L.B."/>
            <person name="Muchero W."/>
        </authorList>
    </citation>
    <scope>NUCLEOTIDE SEQUENCE</scope>
    <source>
        <tissue evidence="15">Shoot tip</tissue>
    </source>
</reference>
<dbReference type="GO" id="GO:0007018">
    <property type="term" value="P:microtubule-based movement"/>
    <property type="evidence" value="ECO:0007669"/>
    <property type="project" value="InterPro"/>
</dbReference>
<evidence type="ECO:0000256" key="8">
    <source>
        <dbReference type="ARBA" id="ARBA00034704"/>
    </source>
</evidence>
<dbReference type="InterPro" id="IPR001752">
    <property type="entry name" value="Kinesin_motor_dom"/>
</dbReference>
<dbReference type="Pfam" id="PF00225">
    <property type="entry name" value="Kinesin"/>
    <property type="match status" value="1"/>
</dbReference>
<dbReference type="InterPro" id="IPR036961">
    <property type="entry name" value="Kinesin_motor_dom_sf"/>
</dbReference>
<evidence type="ECO:0000256" key="13">
    <source>
        <dbReference type="SAM" id="MobiDB-lite"/>
    </source>
</evidence>
<dbReference type="GO" id="GO:0008017">
    <property type="term" value="F:microtubule binding"/>
    <property type="evidence" value="ECO:0007669"/>
    <property type="project" value="InterPro"/>
</dbReference>
<dbReference type="PRINTS" id="PR00380">
    <property type="entry name" value="KINESINHEAVY"/>
</dbReference>
<dbReference type="Proteomes" id="UP001151752">
    <property type="component" value="Chromosome 6"/>
</dbReference>
<evidence type="ECO:0000256" key="4">
    <source>
        <dbReference type="ARBA" id="ARBA00022741"/>
    </source>
</evidence>
<dbReference type="Gene3D" id="3.40.850.10">
    <property type="entry name" value="Kinesin motor domain"/>
    <property type="match status" value="1"/>
</dbReference>
<evidence type="ECO:0000256" key="11">
    <source>
        <dbReference type="RuleBase" id="RU000394"/>
    </source>
</evidence>
<dbReference type="GO" id="GO:0005876">
    <property type="term" value="C:spindle microtubule"/>
    <property type="evidence" value="ECO:0007669"/>
    <property type="project" value="TreeGrafter"/>
</dbReference>
<dbReference type="SUPFAM" id="SSF52540">
    <property type="entry name" value="P-loop containing nucleoside triphosphate hydrolases"/>
    <property type="match status" value="1"/>
</dbReference>
<comment type="subcellular location">
    <subcellularLocation>
        <location evidence="1">Cytoplasm</location>
        <location evidence="1">Cytoskeleton</location>
        <location evidence="1">Spindle</location>
    </subcellularLocation>
</comment>
<dbReference type="PROSITE" id="PS50067">
    <property type="entry name" value="KINESIN_MOTOR_2"/>
    <property type="match status" value="1"/>
</dbReference>
<evidence type="ECO:0000256" key="2">
    <source>
        <dbReference type="ARBA" id="ARBA00022490"/>
    </source>
</evidence>
<dbReference type="GO" id="GO:0008574">
    <property type="term" value="F:plus-end-directed microtubule motor activity"/>
    <property type="evidence" value="ECO:0007669"/>
    <property type="project" value="TreeGrafter"/>
</dbReference>
<dbReference type="InterPro" id="IPR019821">
    <property type="entry name" value="Kinesin_motor_CS"/>
</dbReference>
<feature type="compositionally biased region" description="Polar residues" evidence="13">
    <location>
        <begin position="590"/>
        <end position="606"/>
    </location>
</feature>
<evidence type="ECO:0000256" key="9">
    <source>
        <dbReference type="ARBA" id="ARBA00046159"/>
    </source>
</evidence>
<feature type="coiled-coil region" evidence="12">
    <location>
        <begin position="189"/>
        <end position="288"/>
    </location>
</feature>
<evidence type="ECO:0000259" key="14">
    <source>
        <dbReference type="PROSITE" id="PS50067"/>
    </source>
</evidence>
<evidence type="ECO:0000256" key="3">
    <source>
        <dbReference type="ARBA" id="ARBA00022701"/>
    </source>
</evidence>
<keyword evidence="5 11" id="KW-0067">ATP-binding</keyword>
<protein>
    <recommendedName>
        <fullName evidence="11">Kinesin-like protein</fullName>
    </recommendedName>
</protein>
<dbReference type="GO" id="GO:0072686">
    <property type="term" value="C:mitotic spindle"/>
    <property type="evidence" value="ECO:0007669"/>
    <property type="project" value="TreeGrafter"/>
</dbReference>
<keyword evidence="2" id="KW-0963">Cytoplasm</keyword>
<evidence type="ECO:0000256" key="6">
    <source>
        <dbReference type="ARBA" id="ARBA00023175"/>
    </source>
</evidence>
<keyword evidence="12" id="KW-0175">Coiled coil</keyword>
<dbReference type="PROSITE" id="PS00411">
    <property type="entry name" value="KINESIN_MOTOR_1"/>
    <property type="match status" value="1"/>
</dbReference>
<evidence type="ECO:0000256" key="1">
    <source>
        <dbReference type="ARBA" id="ARBA00004186"/>
    </source>
</evidence>
<accession>A0A9Q0VE88</accession>
<proteinExistence type="inferred from homology"/>
<dbReference type="EMBL" id="JAPFFM010000009">
    <property type="protein sequence ID" value="KAJ6747136.1"/>
    <property type="molecule type" value="Genomic_DNA"/>
</dbReference>
<evidence type="ECO:0000313" key="16">
    <source>
        <dbReference type="Proteomes" id="UP001151752"/>
    </source>
</evidence>
<dbReference type="SMART" id="SM00129">
    <property type="entry name" value="KISc"/>
    <property type="match status" value="1"/>
</dbReference>
<keyword evidence="16" id="KW-1185">Reference proteome</keyword>
<dbReference type="AlphaFoldDB" id="A0A9Q0VE88"/>
<evidence type="ECO:0000256" key="12">
    <source>
        <dbReference type="SAM" id="Coils"/>
    </source>
</evidence>
<comment type="caution">
    <text evidence="10">Lacks conserved residue(s) required for the propagation of feature annotation.</text>
</comment>
<dbReference type="GO" id="GO:0090307">
    <property type="term" value="P:mitotic spindle assembly"/>
    <property type="evidence" value="ECO:0007669"/>
    <property type="project" value="TreeGrafter"/>
</dbReference>